<keyword evidence="4" id="KW-0067">ATP-binding</keyword>
<comment type="caution">
    <text evidence="8">The sequence shown here is derived from an EMBL/GenBank/DDBJ whole genome shotgun (WGS) entry which is preliminary data.</text>
</comment>
<dbReference type="PROSITE" id="PS51192">
    <property type="entry name" value="HELICASE_ATP_BIND_1"/>
    <property type="match status" value="1"/>
</dbReference>
<dbReference type="InterPro" id="IPR000330">
    <property type="entry name" value="SNF2_N"/>
</dbReference>
<dbReference type="InterPro" id="IPR027417">
    <property type="entry name" value="P-loop_NTPase"/>
</dbReference>
<dbReference type="Pfam" id="PF00176">
    <property type="entry name" value="SNF2-rel_dom"/>
    <property type="match status" value="1"/>
</dbReference>
<feature type="region of interest" description="Disordered" evidence="5">
    <location>
        <begin position="926"/>
        <end position="956"/>
    </location>
</feature>
<accession>A0ABT2R423</accession>
<evidence type="ECO:0000256" key="2">
    <source>
        <dbReference type="ARBA" id="ARBA00022801"/>
    </source>
</evidence>
<dbReference type="PANTHER" id="PTHR45766:SF6">
    <property type="entry name" value="SWI_SNF-RELATED MATRIX-ASSOCIATED ACTIN-DEPENDENT REGULATOR OF CHROMATIN SUBFAMILY A-LIKE PROTEIN 1"/>
    <property type="match status" value="1"/>
</dbReference>
<feature type="domain" description="Helicase C-terminal" evidence="7">
    <location>
        <begin position="514"/>
        <end position="678"/>
    </location>
</feature>
<keyword evidence="2" id="KW-0378">Hydrolase</keyword>
<dbReference type="SMART" id="SM00487">
    <property type="entry name" value="DEXDc"/>
    <property type="match status" value="1"/>
</dbReference>
<dbReference type="Pfam" id="PF00271">
    <property type="entry name" value="Helicase_C"/>
    <property type="match status" value="1"/>
</dbReference>
<dbReference type="PANTHER" id="PTHR45766">
    <property type="entry name" value="DNA ANNEALING HELICASE AND ENDONUCLEASE ZRANB3 FAMILY MEMBER"/>
    <property type="match status" value="1"/>
</dbReference>
<dbReference type="Gene3D" id="3.40.50.10810">
    <property type="entry name" value="Tandem AAA-ATPase domain"/>
    <property type="match status" value="1"/>
</dbReference>
<protein>
    <submittedName>
        <fullName evidence="8">Helicase domain protein</fullName>
    </submittedName>
</protein>
<evidence type="ECO:0000259" key="7">
    <source>
        <dbReference type="PROSITE" id="PS51194"/>
    </source>
</evidence>
<keyword evidence="1" id="KW-0547">Nucleotide-binding</keyword>
<organism evidence="8 9">
    <name type="scientific">Alloalcanivorax balearicus MACL04</name>
    <dbReference type="NCBI Taxonomy" id="1177182"/>
    <lineage>
        <taxon>Bacteria</taxon>
        <taxon>Pseudomonadati</taxon>
        <taxon>Pseudomonadota</taxon>
        <taxon>Gammaproteobacteria</taxon>
        <taxon>Oceanospirillales</taxon>
        <taxon>Alcanivoracaceae</taxon>
        <taxon>Alloalcanivorax</taxon>
    </lineage>
</organism>
<evidence type="ECO:0000256" key="5">
    <source>
        <dbReference type="SAM" id="MobiDB-lite"/>
    </source>
</evidence>
<dbReference type="CDD" id="cd18793">
    <property type="entry name" value="SF2_C_SNF"/>
    <property type="match status" value="1"/>
</dbReference>
<dbReference type="InterPro" id="IPR057342">
    <property type="entry name" value="DEXDc_RapA"/>
</dbReference>
<evidence type="ECO:0000313" key="8">
    <source>
        <dbReference type="EMBL" id="MCU5784531.1"/>
    </source>
</evidence>
<evidence type="ECO:0000256" key="1">
    <source>
        <dbReference type="ARBA" id="ARBA00022741"/>
    </source>
</evidence>
<dbReference type="GO" id="GO:0004386">
    <property type="term" value="F:helicase activity"/>
    <property type="evidence" value="ECO:0007669"/>
    <property type="project" value="UniProtKB-KW"/>
</dbReference>
<dbReference type="PROSITE" id="PS51194">
    <property type="entry name" value="HELICASE_CTER"/>
    <property type="match status" value="1"/>
</dbReference>
<evidence type="ECO:0000256" key="3">
    <source>
        <dbReference type="ARBA" id="ARBA00022806"/>
    </source>
</evidence>
<evidence type="ECO:0000256" key="4">
    <source>
        <dbReference type="ARBA" id="ARBA00022840"/>
    </source>
</evidence>
<gene>
    <name evidence="8" type="ORF">MA04_03831</name>
</gene>
<keyword evidence="9" id="KW-1185">Reference proteome</keyword>
<name>A0ABT2R423_9GAMM</name>
<feature type="compositionally biased region" description="Polar residues" evidence="5">
    <location>
        <begin position="935"/>
        <end position="949"/>
    </location>
</feature>
<dbReference type="EMBL" id="ARXS01000033">
    <property type="protein sequence ID" value="MCU5784531.1"/>
    <property type="molecule type" value="Genomic_DNA"/>
</dbReference>
<dbReference type="SUPFAM" id="SSF52540">
    <property type="entry name" value="P-loop containing nucleoside triphosphate hydrolases"/>
    <property type="match status" value="2"/>
</dbReference>
<keyword evidence="3 8" id="KW-0347">Helicase</keyword>
<dbReference type="InterPro" id="IPR038718">
    <property type="entry name" value="SNF2-like_sf"/>
</dbReference>
<dbReference type="Gene3D" id="3.40.50.300">
    <property type="entry name" value="P-loop containing nucleotide triphosphate hydrolases"/>
    <property type="match status" value="1"/>
</dbReference>
<reference evidence="8" key="1">
    <citation type="submission" date="2012-09" db="EMBL/GenBank/DDBJ databases">
        <title>Genome Sequence of alkane-degrading Bacterium Alcanivorax balearicus MACL04.</title>
        <authorList>
            <person name="Lai Q."/>
            <person name="Shao Z."/>
        </authorList>
    </citation>
    <scope>NUCLEOTIDE SEQUENCE</scope>
    <source>
        <strain evidence="8">MACL04</strain>
    </source>
</reference>
<dbReference type="InterPro" id="IPR049730">
    <property type="entry name" value="SNF2/RAD54-like_C"/>
</dbReference>
<dbReference type="InterPro" id="IPR001650">
    <property type="entry name" value="Helicase_C-like"/>
</dbReference>
<proteinExistence type="predicted"/>
<evidence type="ECO:0000313" key="9">
    <source>
        <dbReference type="Proteomes" id="UP001064106"/>
    </source>
</evidence>
<feature type="domain" description="Helicase ATP-binding" evidence="6">
    <location>
        <begin position="172"/>
        <end position="343"/>
    </location>
</feature>
<dbReference type="InterPro" id="IPR014001">
    <property type="entry name" value="Helicase_ATP-bd"/>
</dbReference>
<dbReference type="CDD" id="cd18011">
    <property type="entry name" value="DEXDc_RapA"/>
    <property type="match status" value="1"/>
</dbReference>
<evidence type="ECO:0000259" key="6">
    <source>
        <dbReference type="PROSITE" id="PS51192"/>
    </source>
</evidence>
<sequence length="956" mass="108829">MIMITPVLDAFVRLETDTAGQSPGLVRSVGEQGSEKVKVYWPRKKNTSWHRADELTSGFLAKMEVLHEPVSRAQQSLGWGVVVATRDVAGFAQVLVEFPDAGERRWLPWQRLRMVRGIAHAFNTVRFEQGDAAERQRLRLLAWATRLWNENTGALATFDIDPLPHQIHLVHHILASGQYNWLIADDVGLGKTVEVGLLLSALRQRDEARRVLIITPAGLTRQWQEEMSGKFGLDEFRIYGDDFLINEPRHWKMYDNVIGSMDRLKQEKHLESLLQAESWDLIIVDEAHRLSRRQYGNQLDASQRYDMLEKLRQHTESVLLLSATPHQGKQDSFVGLLELLHPERKEEFDTLSLNPEIIGEMVFRNYKADVTDMEGKFIFHGKTVKQIEVPLSEQARAFDENLRGYLRRGYAAEAADGRTTSRAIGFVMTVYRKLAASSVAAIHTALLRRQARLRGELLEQRCREEDERYQGELEELEAELTQATPFFDGEEELLQDLIDEAGALAQHDIKLQAFMDGLVSTVLGQNSSEKILIFTEYRSTQAWVQDALKQRFGEQASVLIHGGMAMDERREAITSFEEEAGAQFLVSTEAGGEGINLQERCYIMVNYDLPWNPMRLVQRIGRLYRYGQKNRVVVFNVHQSDSADEQILDILYKRLDRVAEDMATVQRHEFNEAMKEDILGELADLVDIEEVLATASRERVERTAERIDEALGRARDAAGKQQELFQHAAGFDPEETRGELAITVVHLQAFVEGMANLLGIDIVERTHKNLVWDLRLPEALRESFGVSKTRWKITFDRMLAARNQDWMPINMDNWFFRRLLDIAVRYDFGGTAALTDGLQGQALFAGVARWQNDRGRRARQELALISIDSERAHLNPAWASDWLVTARSSVNGQIPDKHEATAAFELAAARLEKMLANQAGRTLLPDQPQWLAGGWQTTGQQSPQTNASQEPPDEQY</sequence>
<dbReference type="Proteomes" id="UP001064106">
    <property type="component" value="Unassembled WGS sequence"/>
</dbReference>
<dbReference type="SMART" id="SM00490">
    <property type="entry name" value="HELICc"/>
    <property type="match status" value="1"/>
</dbReference>